<keyword evidence="2" id="KW-0732">Signal</keyword>
<evidence type="ECO:0000256" key="1">
    <source>
        <dbReference type="SAM" id="MobiDB-lite"/>
    </source>
</evidence>
<name>A0ABS8B2R3_9ACTN</name>
<protein>
    <submittedName>
        <fullName evidence="3">DUF461 domain-containing protein</fullName>
    </submittedName>
</protein>
<dbReference type="Pfam" id="PF04314">
    <property type="entry name" value="PCuAC"/>
    <property type="match status" value="1"/>
</dbReference>
<gene>
    <name evidence="3" type="ORF">LG632_05725</name>
</gene>
<feature type="region of interest" description="Disordered" evidence="1">
    <location>
        <begin position="172"/>
        <end position="235"/>
    </location>
</feature>
<dbReference type="Proteomes" id="UP001199054">
    <property type="component" value="Unassembled WGS sequence"/>
</dbReference>
<feature type="chain" id="PRO_5046072826" evidence="2">
    <location>
        <begin position="24"/>
        <end position="235"/>
    </location>
</feature>
<organism evidence="3 4">
    <name type="scientific">Streptomyces antimicrobicus</name>
    <dbReference type="NCBI Taxonomy" id="2883108"/>
    <lineage>
        <taxon>Bacteria</taxon>
        <taxon>Bacillati</taxon>
        <taxon>Actinomycetota</taxon>
        <taxon>Actinomycetes</taxon>
        <taxon>Kitasatosporales</taxon>
        <taxon>Streptomycetaceae</taxon>
        <taxon>Streptomyces</taxon>
    </lineage>
</organism>
<evidence type="ECO:0000313" key="3">
    <source>
        <dbReference type="EMBL" id="MCB5178884.1"/>
    </source>
</evidence>
<dbReference type="InterPro" id="IPR036182">
    <property type="entry name" value="PCuAC_sf"/>
</dbReference>
<dbReference type="EMBL" id="JAJAUY010000013">
    <property type="protein sequence ID" value="MCB5178884.1"/>
    <property type="molecule type" value="Genomic_DNA"/>
</dbReference>
<dbReference type="PROSITE" id="PS51257">
    <property type="entry name" value="PROKAR_LIPOPROTEIN"/>
    <property type="match status" value="1"/>
</dbReference>
<comment type="caution">
    <text evidence="3">The sequence shown here is derived from an EMBL/GenBank/DDBJ whole genome shotgun (WGS) entry which is preliminary data.</text>
</comment>
<evidence type="ECO:0000256" key="2">
    <source>
        <dbReference type="SAM" id="SignalP"/>
    </source>
</evidence>
<reference evidence="3 4" key="1">
    <citation type="submission" date="2021-10" db="EMBL/GenBank/DDBJ databases">
        <title>Streptomyces sp. strain SMC 277, a novel streptomycete isolated from soil.</title>
        <authorList>
            <person name="Chanama M."/>
        </authorList>
    </citation>
    <scope>NUCLEOTIDE SEQUENCE [LARGE SCALE GENOMIC DNA]</scope>
    <source>
        <strain evidence="3 4">SMC 277</strain>
    </source>
</reference>
<feature type="signal peptide" evidence="2">
    <location>
        <begin position="1"/>
        <end position="23"/>
    </location>
</feature>
<keyword evidence="4" id="KW-1185">Reference proteome</keyword>
<dbReference type="Gene3D" id="2.60.40.1890">
    <property type="entry name" value="PCu(A)C copper chaperone"/>
    <property type="match status" value="1"/>
</dbReference>
<dbReference type="InterPro" id="IPR007410">
    <property type="entry name" value="LpqE-like"/>
</dbReference>
<evidence type="ECO:0000313" key="4">
    <source>
        <dbReference type="Proteomes" id="UP001199054"/>
    </source>
</evidence>
<dbReference type="RefSeq" id="WP_226725703.1">
    <property type="nucleotide sequence ID" value="NZ_JAJAUY010000013.1"/>
</dbReference>
<sequence length="235" mass="22317">MSRSLRRGALAAAAIVFSIGSLAACGAGNDAQTLQIKPDNAAVTKGDIKIQNALVITQGEKEKKGPAVVSATIFNAGTKPETLEAITLGGSKGRVELKPAAGGTGKIVVPAGGSVVLGGKGNASAVIEGGREAVKDGDAQKVQFKLSSTGDVALEAFVVPSTGYYAGFGPTEAPAAAGATPSGSPSGSPQAGATPSGAPSGSPQAGATPSGSPSGAAAGKPSGSPSGSPSTGAGH</sequence>
<proteinExistence type="predicted"/>
<accession>A0ABS8B2R3</accession>